<gene>
    <name evidence="6" type="ORF">H7I77_08885</name>
    <name evidence="5" type="ORF">RMCN_5449</name>
</gene>
<evidence type="ECO:0000259" key="4">
    <source>
        <dbReference type="PROSITE" id="PS50995"/>
    </source>
</evidence>
<evidence type="ECO:0000256" key="1">
    <source>
        <dbReference type="ARBA" id="ARBA00023015"/>
    </source>
</evidence>
<evidence type="ECO:0000313" key="5">
    <source>
        <dbReference type="EMBL" id="GAT12316.1"/>
    </source>
</evidence>
<dbReference type="Gene3D" id="1.10.10.10">
    <property type="entry name" value="Winged helix-like DNA-binding domain superfamily/Winged helix DNA-binding domain"/>
    <property type="match status" value="1"/>
</dbReference>
<evidence type="ECO:0000313" key="7">
    <source>
        <dbReference type="Proteomes" id="UP000069773"/>
    </source>
</evidence>
<proteinExistence type="predicted"/>
<dbReference type="EMBL" id="BCTA01000093">
    <property type="protein sequence ID" value="GAT12316.1"/>
    <property type="molecule type" value="Genomic_DNA"/>
</dbReference>
<evidence type="ECO:0000256" key="2">
    <source>
        <dbReference type="ARBA" id="ARBA00023125"/>
    </source>
</evidence>
<dbReference type="GO" id="GO:0006950">
    <property type="term" value="P:response to stress"/>
    <property type="evidence" value="ECO:0007669"/>
    <property type="project" value="TreeGrafter"/>
</dbReference>
<evidence type="ECO:0000313" key="8">
    <source>
        <dbReference type="Proteomes" id="UP001207528"/>
    </source>
</evidence>
<dbReference type="Pfam" id="PF01047">
    <property type="entry name" value="MarR"/>
    <property type="match status" value="1"/>
</dbReference>
<dbReference type="GO" id="GO:0003700">
    <property type="term" value="F:DNA-binding transcription factor activity"/>
    <property type="evidence" value="ECO:0007669"/>
    <property type="project" value="InterPro"/>
</dbReference>
<feature type="domain" description="HTH marR-type" evidence="4">
    <location>
        <begin position="1"/>
        <end position="115"/>
    </location>
</feature>
<dbReference type="InterPro" id="IPR039422">
    <property type="entry name" value="MarR/SlyA-like"/>
</dbReference>
<keyword evidence="1" id="KW-0805">Transcription regulation</keyword>
<dbReference type="PANTHER" id="PTHR33164">
    <property type="entry name" value="TRANSCRIPTIONAL REGULATOR, MARR FAMILY"/>
    <property type="match status" value="1"/>
</dbReference>
<dbReference type="Proteomes" id="UP001207528">
    <property type="component" value="Unassembled WGS sequence"/>
</dbReference>
<dbReference type="PANTHER" id="PTHR33164:SF57">
    <property type="entry name" value="MARR-FAMILY TRANSCRIPTIONAL REGULATOR"/>
    <property type="match status" value="1"/>
</dbReference>
<dbReference type="InterPro" id="IPR000835">
    <property type="entry name" value="HTH_MarR-typ"/>
</dbReference>
<dbReference type="GO" id="GO:0003677">
    <property type="term" value="F:DNA binding"/>
    <property type="evidence" value="ECO:0007669"/>
    <property type="project" value="UniProtKB-KW"/>
</dbReference>
<accession>A0AAW5SK45</accession>
<keyword evidence="3" id="KW-0804">Transcription</keyword>
<dbReference type="InterPro" id="IPR036390">
    <property type="entry name" value="WH_DNA-bd_sf"/>
</dbReference>
<reference evidence="6" key="3">
    <citation type="journal article" date="2022" name="BMC Genomics">
        <title>Comparative genome analysis of mycobacteria focusing on tRNA and non-coding RNA.</title>
        <authorList>
            <person name="Behra P.R.K."/>
            <person name="Pettersson B.M.F."/>
            <person name="Ramesh M."/>
            <person name="Das S."/>
            <person name="Dasgupta S."/>
            <person name="Kirsebom L.A."/>
        </authorList>
    </citation>
    <scope>NUCLEOTIDE SEQUENCE</scope>
    <source>
        <strain evidence="6">DSM 44203</strain>
    </source>
</reference>
<reference evidence="6" key="2">
    <citation type="submission" date="2020-07" db="EMBL/GenBank/DDBJ databases">
        <authorList>
            <person name="Pettersson B.M.F."/>
            <person name="Behra P.R.K."/>
            <person name="Ramesh M."/>
            <person name="Das S."/>
            <person name="Dasgupta S."/>
            <person name="Kirsebom L.A."/>
        </authorList>
    </citation>
    <scope>NUCLEOTIDE SEQUENCE</scope>
    <source>
        <strain evidence="6">DSM 44203</strain>
    </source>
</reference>
<protein>
    <submittedName>
        <fullName evidence="6">Winged helix-turn-helix transcriptional regulator</fullName>
    </submittedName>
</protein>
<evidence type="ECO:0000313" key="6">
    <source>
        <dbReference type="EMBL" id="MCV7023467.1"/>
    </source>
</evidence>
<dbReference type="SMART" id="SM00347">
    <property type="entry name" value="HTH_MARR"/>
    <property type="match status" value="1"/>
</dbReference>
<dbReference type="SUPFAM" id="SSF46785">
    <property type="entry name" value="Winged helix' DNA-binding domain"/>
    <property type="match status" value="1"/>
</dbReference>
<sequence>MLLGRAGQDFSPIDVDLLRAIVSSGPVRISDLAHWQGVDKSTMSLQVRRLEQRDLIRRRPDPADQRAALLTATAKGRRTCQRMDVAGTDVVARAFAHWPEGDRRDLATLLARFARDLTSSSEIPRATASAP</sequence>
<dbReference type="PROSITE" id="PS01117">
    <property type="entry name" value="HTH_MARR_1"/>
    <property type="match status" value="1"/>
</dbReference>
<evidence type="ECO:0000256" key="3">
    <source>
        <dbReference type="ARBA" id="ARBA00023163"/>
    </source>
</evidence>
<dbReference type="PROSITE" id="PS50995">
    <property type="entry name" value="HTH_MARR_2"/>
    <property type="match status" value="1"/>
</dbReference>
<dbReference type="InterPro" id="IPR036388">
    <property type="entry name" value="WH-like_DNA-bd_sf"/>
</dbReference>
<keyword evidence="2" id="KW-0238">DNA-binding</keyword>
<dbReference type="Proteomes" id="UP000069773">
    <property type="component" value="Unassembled WGS sequence"/>
</dbReference>
<dbReference type="InterPro" id="IPR023187">
    <property type="entry name" value="Tscrpt_reg_MarR-type_CS"/>
</dbReference>
<comment type="caution">
    <text evidence="6">The sequence shown here is derived from an EMBL/GenBank/DDBJ whole genome shotgun (WGS) entry which is preliminary data.</text>
</comment>
<name>A0AAW5SK45_MYCNV</name>
<reference evidence="5 7" key="1">
    <citation type="journal article" date="2016" name="Genome Announc.">
        <title>Draft Genome Sequences of Five Rapidly Growing Mycobacterium Species, M. thermoresistibile, M. fortuitum subsp. acetamidolyticum, M. canariasense, M. brisbanense, and M. novocastrense.</title>
        <authorList>
            <person name="Katahira K."/>
            <person name="Ogura Y."/>
            <person name="Gotoh Y."/>
            <person name="Hayashi T."/>
        </authorList>
    </citation>
    <scope>NUCLEOTIDE SEQUENCE [LARGE SCALE GENOMIC DNA]</scope>
    <source>
        <strain evidence="5 7">JCM18114</strain>
    </source>
</reference>
<dbReference type="EMBL" id="JACKTI010000027">
    <property type="protein sequence ID" value="MCV7023467.1"/>
    <property type="molecule type" value="Genomic_DNA"/>
</dbReference>
<dbReference type="AlphaFoldDB" id="A0AAW5SK45"/>
<keyword evidence="7" id="KW-1185">Reference proteome</keyword>
<organism evidence="6 8">
    <name type="scientific">Mycolicibacterium novocastrense</name>
    <name type="common">Mycobacterium novocastrense</name>
    <dbReference type="NCBI Taxonomy" id="59813"/>
    <lineage>
        <taxon>Bacteria</taxon>
        <taxon>Bacillati</taxon>
        <taxon>Actinomycetota</taxon>
        <taxon>Actinomycetes</taxon>
        <taxon>Mycobacteriales</taxon>
        <taxon>Mycobacteriaceae</taxon>
        <taxon>Mycolicibacterium</taxon>
    </lineage>
</organism>